<dbReference type="Proteomes" id="UP001501725">
    <property type="component" value="Unassembled WGS sequence"/>
</dbReference>
<dbReference type="InterPro" id="IPR050570">
    <property type="entry name" value="Cell_wall_metabolism_enzyme"/>
</dbReference>
<proteinExistence type="predicted"/>
<evidence type="ECO:0000259" key="1">
    <source>
        <dbReference type="Pfam" id="PF01551"/>
    </source>
</evidence>
<evidence type="ECO:0000313" key="2">
    <source>
        <dbReference type="EMBL" id="GAA4318061.1"/>
    </source>
</evidence>
<protein>
    <recommendedName>
        <fullName evidence="1">M23ase beta-sheet core domain-containing protein</fullName>
    </recommendedName>
</protein>
<dbReference type="PANTHER" id="PTHR21666:SF270">
    <property type="entry name" value="MUREIN HYDROLASE ACTIVATOR ENVC"/>
    <property type="match status" value="1"/>
</dbReference>
<name>A0ABP8G5R7_9BACT</name>
<dbReference type="Gene3D" id="2.70.70.10">
    <property type="entry name" value="Glucose Permease (Domain IIA)"/>
    <property type="match status" value="1"/>
</dbReference>
<sequence length="240" mass="26623">MQFQIPIMQKHEFEKALAGVELHPVVPLAPGDALLRMNLTAGNAHLNTATFSSTGLFSAWVEDLLHRKEARYGIGGYGEHRTIYARSEYFDTGEEPRRLHLGIDVWGPAGTPVHAPLAGTVHSAAFNDHFGDYGATVILRHELNGFVFHTLYGHLDLASLQDKEEGRAVAGGELVARFGPPEENGHWPPHLHFQVIVDIGDWKGDYPGVCRYSERAQWMANCPDPDVLLRLMERAVGEPD</sequence>
<reference evidence="3" key="1">
    <citation type="journal article" date="2019" name="Int. J. Syst. Evol. Microbiol.">
        <title>The Global Catalogue of Microorganisms (GCM) 10K type strain sequencing project: providing services to taxonomists for standard genome sequencing and annotation.</title>
        <authorList>
            <consortium name="The Broad Institute Genomics Platform"/>
            <consortium name="The Broad Institute Genome Sequencing Center for Infectious Disease"/>
            <person name="Wu L."/>
            <person name="Ma J."/>
        </authorList>
    </citation>
    <scope>NUCLEOTIDE SEQUENCE [LARGE SCALE GENOMIC DNA]</scope>
    <source>
        <strain evidence="3">JCM 17919</strain>
    </source>
</reference>
<feature type="domain" description="M23ase beta-sheet core" evidence="1">
    <location>
        <begin position="99"/>
        <end position="196"/>
    </location>
</feature>
<dbReference type="EMBL" id="BAABGY010000001">
    <property type="protein sequence ID" value="GAA4318061.1"/>
    <property type="molecule type" value="Genomic_DNA"/>
</dbReference>
<organism evidence="2 3">
    <name type="scientific">Flaviaesturariibacter amylovorans</name>
    <dbReference type="NCBI Taxonomy" id="1084520"/>
    <lineage>
        <taxon>Bacteria</taxon>
        <taxon>Pseudomonadati</taxon>
        <taxon>Bacteroidota</taxon>
        <taxon>Chitinophagia</taxon>
        <taxon>Chitinophagales</taxon>
        <taxon>Chitinophagaceae</taxon>
        <taxon>Flaviaestuariibacter</taxon>
    </lineage>
</organism>
<dbReference type="CDD" id="cd12797">
    <property type="entry name" value="M23_peptidase"/>
    <property type="match status" value="1"/>
</dbReference>
<accession>A0ABP8G5R7</accession>
<dbReference type="Pfam" id="PF01551">
    <property type="entry name" value="Peptidase_M23"/>
    <property type="match status" value="1"/>
</dbReference>
<gene>
    <name evidence="2" type="ORF">GCM10023184_02060</name>
</gene>
<dbReference type="PANTHER" id="PTHR21666">
    <property type="entry name" value="PEPTIDASE-RELATED"/>
    <property type="match status" value="1"/>
</dbReference>
<comment type="caution">
    <text evidence="2">The sequence shown here is derived from an EMBL/GenBank/DDBJ whole genome shotgun (WGS) entry which is preliminary data.</text>
</comment>
<dbReference type="SUPFAM" id="SSF51261">
    <property type="entry name" value="Duplicated hybrid motif"/>
    <property type="match status" value="1"/>
</dbReference>
<dbReference type="InterPro" id="IPR011055">
    <property type="entry name" value="Dup_hybrid_motif"/>
</dbReference>
<dbReference type="InterPro" id="IPR016047">
    <property type="entry name" value="M23ase_b-sheet_dom"/>
</dbReference>
<keyword evidence="3" id="KW-1185">Reference proteome</keyword>
<evidence type="ECO:0000313" key="3">
    <source>
        <dbReference type="Proteomes" id="UP001501725"/>
    </source>
</evidence>